<dbReference type="Pfam" id="PF13454">
    <property type="entry name" value="NAD_binding_9"/>
    <property type="match status" value="1"/>
</dbReference>
<dbReference type="Proteomes" id="UP000437970">
    <property type="component" value="Unassembled WGS sequence"/>
</dbReference>
<keyword evidence="2" id="KW-0560">Oxidoreductase</keyword>
<evidence type="ECO:0000313" key="3">
    <source>
        <dbReference type="EMBL" id="MQU17797.1"/>
    </source>
</evidence>
<dbReference type="EMBL" id="WIVW01000031">
    <property type="protein sequence ID" value="MQU28405.1"/>
    <property type="molecule type" value="Genomic_DNA"/>
</dbReference>
<sequence length="481" mass="52970">MANDSTSVIIVGGGLSGTLTAINLLRYTVQQRVSITLLNPTPALGRGLAYRDHDNNDLLLNVPAGNMSAFANAPSHFVEFCQRIDPSVSAGSFMPRRCYGDYLEHCLTDAMAAHPGRLHTTVAEVCEVRALSETKGFKVKLSSGQYLTAQHVVLALGHQLPRFPIPLGPMERDLIIDAWDFERMNRLPSGVPILILGTGHTAVDVLLHLSQRVRPSAVWMASRRGLLPAAHRLNLPPAPVVLSPDAFGESPLRTRDLMHRLRREVARQIRRGLDWRDVLNQLRSHTPQLWQGMPLAERQRFLRHAVPFWDIHRHRLAPLAAERLQSLLAAGTVEVLAARLLAVRKTRHDRLALEFKPRGQTPTQALSVAAIINCTGPSMAIGPDSQPLLQQLTRDRLMAPDPCGLGLNVNDRHQLTNAQGNAIAGLWYVGPMLKARYWEAIAAPELRVHAQQLAQDLAMQMAAHSMSSPLPGTINPALMPG</sequence>
<dbReference type="PRINTS" id="PR00368">
    <property type="entry name" value="FADPNR"/>
</dbReference>
<dbReference type="InterPro" id="IPR036188">
    <property type="entry name" value="FAD/NAD-bd_sf"/>
</dbReference>
<dbReference type="RefSeq" id="WP_153381141.1">
    <property type="nucleotide sequence ID" value="NZ_JBITTT010000009.1"/>
</dbReference>
<dbReference type="PANTHER" id="PTHR40254:SF1">
    <property type="entry name" value="BLR0577 PROTEIN"/>
    <property type="match status" value="1"/>
</dbReference>
<dbReference type="EMBL" id="WIWC01000025">
    <property type="protein sequence ID" value="MQT81396.1"/>
    <property type="molecule type" value="Genomic_DNA"/>
</dbReference>
<dbReference type="Proteomes" id="UP000443000">
    <property type="component" value="Unassembled WGS sequence"/>
</dbReference>
<reference evidence="5 6" key="1">
    <citation type="submission" date="2019-10" db="EMBL/GenBank/DDBJ databases">
        <title>Evaluation of single-gene subtyping targets for Pseudomonas.</title>
        <authorList>
            <person name="Reichler S.J."/>
            <person name="Orsi R.H."/>
            <person name="Wiedmann M."/>
            <person name="Martin N.H."/>
            <person name="Murphy S.I."/>
        </authorList>
    </citation>
    <scope>NUCLEOTIDE SEQUENCE</scope>
    <source>
        <strain evidence="3 6">FSL R10-1594</strain>
        <strain evidence="4 5">FSL R10-1984</strain>
        <strain evidence="2">FSL R10-2339</strain>
    </source>
</reference>
<protein>
    <submittedName>
        <fullName evidence="2">SidA/IucD/PvdA family monooxygenase</fullName>
    </submittedName>
</protein>
<dbReference type="InterPro" id="IPR052189">
    <property type="entry name" value="L-asp_N-monooxygenase_NS-form"/>
</dbReference>
<evidence type="ECO:0000313" key="5">
    <source>
        <dbReference type="Proteomes" id="UP000437970"/>
    </source>
</evidence>
<dbReference type="OrthoDB" id="101972at2"/>
<gene>
    <name evidence="3" type="ORF">GHN41_15260</name>
    <name evidence="2" type="ORF">GHN86_15165</name>
    <name evidence="4" type="ORF">GHO29_18170</name>
</gene>
<dbReference type="GO" id="GO:0004497">
    <property type="term" value="F:monooxygenase activity"/>
    <property type="evidence" value="ECO:0007669"/>
    <property type="project" value="UniProtKB-KW"/>
</dbReference>
<dbReference type="EMBL" id="WIVT01000018">
    <property type="protein sequence ID" value="MQU17797.1"/>
    <property type="molecule type" value="Genomic_DNA"/>
</dbReference>
<dbReference type="SUPFAM" id="SSF51905">
    <property type="entry name" value="FAD/NAD(P)-binding domain"/>
    <property type="match status" value="1"/>
</dbReference>
<feature type="domain" description="FAD-dependent urate hydroxylase HpyO/Asp monooxygenase CreE-like FAD/NAD(P)-binding" evidence="1">
    <location>
        <begin position="9"/>
        <end position="159"/>
    </location>
</feature>
<evidence type="ECO:0000313" key="4">
    <source>
        <dbReference type="EMBL" id="MQU28405.1"/>
    </source>
</evidence>
<organism evidence="2">
    <name type="scientific">Pseudomonas helleri</name>
    <dbReference type="NCBI Taxonomy" id="1608996"/>
    <lineage>
        <taxon>Bacteria</taxon>
        <taxon>Pseudomonadati</taxon>
        <taxon>Pseudomonadota</taxon>
        <taxon>Gammaproteobacteria</taxon>
        <taxon>Pseudomonadales</taxon>
        <taxon>Pseudomonadaceae</taxon>
        <taxon>Pseudomonas</taxon>
    </lineage>
</organism>
<proteinExistence type="predicted"/>
<dbReference type="AlphaFoldDB" id="A0A6A7Z175"/>
<evidence type="ECO:0000259" key="1">
    <source>
        <dbReference type="Pfam" id="PF13454"/>
    </source>
</evidence>
<evidence type="ECO:0000313" key="6">
    <source>
        <dbReference type="Proteomes" id="UP000443000"/>
    </source>
</evidence>
<comment type="caution">
    <text evidence="2">The sequence shown here is derived from an EMBL/GenBank/DDBJ whole genome shotgun (WGS) entry which is preliminary data.</text>
</comment>
<accession>A0A6A7Z175</accession>
<dbReference type="InterPro" id="IPR038732">
    <property type="entry name" value="HpyO/CreE_NAD-binding"/>
</dbReference>
<evidence type="ECO:0000313" key="2">
    <source>
        <dbReference type="EMBL" id="MQT81396.1"/>
    </source>
</evidence>
<dbReference type="Gene3D" id="3.50.50.60">
    <property type="entry name" value="FAD/NAD(P)-binding domain"/>
    <property type="match status" value="1"/>
</dbReference>
<dbReference type="PANTHER" id="PTHR40254">
    <property type="entry name" value="BLR0577 PROTEIN"/>
    <property type="match status" value="1"/>
</dbReference>
<name>A0A6A7Z175_9PSED</name>
<keyword evidence="2" id="KW-0503">Monooxygenase</keyword>